<gene>
    <name evidence="7" type="ORF">ASZ78_014253</name>
</gene>
<dbReference type="AlphaFoldDB" id="A0A226NLJ1"/>
<feature type="domain" description="Lebercilin" evidence="6">
    <location>
        <begin position="206"/>
        <end position="259"/>
    </location>
</feature>
<evidence type="ECO:0000256" key="5">
    <source>
        <dbReference type="SAM" id="MobiDB-lite"/>
    </source>
</evidence>
<dbReference type="Pfam" id="PF15619">
    <property type="entry name" value="Lebercilin"/>
    <property type="match status" value="2"/>
</dbReference>
<evidence type="ECO:0000259" key="6">
    <source>
        <dbReference type="Pfam" id="PF15619"/>
    </source>
</evidence>
<accession>A0A226NLJ1</accession>
<dbReference type="InterPro" id="IPR028933">
    <property type="entry name" value="Lebercilin_dom"/>
</dbReference>
<feature type="domain" description="Lebercilin" evidence="6">
    <location>
        <begin position="43"/>
        <end position="184"/>
    </location>
</feature>
<evidence type="ECO:0000256" key="3">
    <source>
        <dbReference type="ARBA" id="ARBA00041189"/>
    </source>
</evidence>
<comment type="caution">
    <text evidence="7">The sequence shown here is derived from an EMBL/GenBank/DDBJ whole genome shotgun (WGS) entry which is preliminary data.</text>
</comment>
<protein>
    <recommendedName>
        <fullName evidence="3">Lebercilin-like protein</fullName>
    </recommendedName>
    <alternativeName>
        <fullName evidence="4">Leber congenital amaurosis 5-like protein</fullName>
    </alternativeName>
</protein>
<feature type="region of interest" description="Disordered" evidence="5">
    <location>
        <begin position="338"/>
        <end position="392"/>
    </location>
</feature>
<sequence length="515" mass="59499">MSMSIYFDLNAGGKKLPAKKMPHQNFSFLSLQNNTISQKKNEVAQRILSARLHKIKELKNEIFVLQHKLEASNLENQVLKRLQYRHSKAIDGYENSGSILPDLLTRHYNEVSTLRKHLRMSQEEERRASRKLRKVEAVLLRDKDDLQALYKLSEDKTLAEREELYLRLSVLTEKMEVNNKRIQVICAYHFICERKVHPHCKTCNFFKSLEKQLKLNNSTFSRQLANENKKAVEAGIITKNLQMEINSLHQKIKEKERQLYVKNIYTNRMLRIPKDEGDSVPHDKNVSINASVQVEKQHFRSLLLPQYQTQEAEESPVLLYEDNKPLKEQTCLEFIEQEERKKDSLKQEPKKAEETPLNDSIKEKSQDEDAVEEKMSEQLSKSGKTGSNFLTPRNKTLSKLRKEYIFSEATENLHHGLPTSGTKSVTCSLCNHRHTGQDQCQGAESKVNKLFGLYEPSFGEVISTRQKDSSTEAEGCAHTAFTERKKSLMKELFGQGGICKDNHSCSNTRGMERKL</sequence>
<dbReference type="EMBL" id="MCFN01000012">
    <property type="protein sequence ID" value="OXB68606.1"/>
    <property type="molecule type" value="Genomic_DNA"/>
</dbReference>
<reference evidence="7 8" key="1">
    <citation type="submission" date="2016-07" db="EMBL/GenBank/DDBJ databases">
        <title>Disparate Historic Effective Population Sizes Predicted by Modern Levels of Genome Diversity for the Scaled Quail (Callipepla squamata) and the Northern Bobwhite (Colinus virginianus): Inferences from First and Second Generation Draft Genome Assemblies for Sympatric New World Quail.</title>
        <authorList>
            <person name="Oldeschulte D.L."/>
            <person name="Halley Y.A."/>
            <person name="Bhattarai E.K."/>
            <person name="Brashear W.A."/>
            <person name="Hill J."/>
            <person name="Metz R.P."/>
            <person name="Johnson C.D."/>
            <person name="Rollins D."/>
            <person name="Peterson M.J."/>
            <person name="Bickhart D.M."/>
            <person name="Decker J.E."/>
            <person name="Seabury C.M."/>
        </authorList>
    </citation>
    <scope>NUCLEOTIDE SEQUENCE [LARGE SCALE GENOMIC DNA]</scope>
    <source>
        <strain evidence="7 8">Texas</strain>
        <tissue evidence="7">Leg muscle</tissue>
    </source>
</reference>
<organism evidence="7 8">
    <name type="scientific">Callipepla squamata</name>
    <name type="common">Scaled quail</name>
    <dbReference type="NCBI Taxonomy" id="9009"/>
    <lineage>
        <taxon>Eukaryota</taxon>
        <taxon>Metazoa</taxon>
        <taxon>Chordata</taxon>
        <taxon>Craniata</taxon>
        <taxon>Vertebrata</taxon>
        <taxon>Euteleostomi</taxon>
        <taxon>Archelosauria</taxon>
        <taxon>Archosauria</taxon>
        <taxon>Dinosauria</taxon>
        <taxon>Saurischia</taxon>
        <taxon>Theropoda</taxon>
        <taxon>Coelurosauria</taxon>
        <taxon>Aves</taxon>
        <taxon>Neognathae</taxon>
        <taxon>Galloanserae</taxon>
        <taxon>Galliformes</taxon>
        <taxon>Odontophoridae</taxon>
        <taxon>Callipepla</taxon>
    </lineage>
</organism>
<keyword evidence="2" id="KW-0175">Coiled coil</keyword>
<dbReference type="GO" id="GO:0042073">
    <property type="term" value="P:intraciliary transport"/>
    <property type="evidence" value="ECO:0007669"/>
    <property type="project" value="TreeGrafter"/>
</dbReference>
<comment type="similarity">
    <text evidence="1">Belongs to the LCA5 family.</text>
</comment>
<proteinExistence type="inferred from homology"/>
<name>A0A226NLJ1_CALSU</name>
<evidence type="ECO:0000256" key="1">
    <source>
        <dbReference type="ARBA" id="ARBA00010229"/>
    </source>
</evidence>
<evidence type="ECO:0000256" key="2">
    <source>
        <dbReference type="ARBA" id="ARBA00023054"/>
    </source>
</evidence>
<keyword evidence="8" id="KW-1185">Reference proteome</keyword>
<dbReference type="PANTHER" id="PTHR16650:SF9">
    <property type="entry name" value="LEBERCILIN-LIKE PROTEIN"/>
    <property type="match status" value="1"/>
</dbReference>
<evidence type="ECO:0000256" key="4">
    <source>
        <dbReference type="ARBA" id="ARBA00041402"/>
    </source>
</evidence>
<evidence type="ECO:0000313" key="7">
    <source>
        <dbReference type="EMBL" id="OXB68606.1"/>
    </source>
</evidence>
<dbReference type="OrthoDB" id="2123794at2759"/>
<dbReference type="GO" id="GO:0005930">
    <property type="term" value="C:axoneme"/>
    <property type="evidence" value="ECO:0007669"/>
    <property type="project" value="TreeGrafter"/>
</dbReference>
<dbReference type="InterPro" id="IPR026188">
    <property type="entry name" value="Lebercilin-like"/>
</dbReference>
<dbReference type="Proteomes" id="UP000198323">
    <property type="component" value="Unassembled WGS sequence"/>
</dbReference>
<feature type="compositionally biased region" description="Basic and acidic residues" evidence="5">
    <location>
        <begin position="338"/>
        <end position="376"/>
    </location>
</feature>
<dbReference type="PANTHER" id="PTHR16650">
    <property type="entry name" value="C21ORF13-RELATED"/>
    <property type="match status" value="1"/>
</dbReference>
<evidence type="ECO:0000313" key="8">
    <source>
        <dbReference type="Proteomes" id="UP000198323"/>
    </source>
</evidence>
<dbReference type="STRING" id="9009.A0A226NLJ1"/>
<feature type="compositionally biased region" description="Polar residues" evidence="5">
    <location>
        <begin position="377"/>
        <end position="392"/>
    </location>
</feature>